<dbReference type="InterPro" id="IPR010412">
    <property type="entry name" value="DUF1007"/>
</dbReference>
<dbReference type="Pfam" id="PF06226">
    <property type="entry name" value="DUF1007"/>
    <property type="match status" value="1"/>
</dbReference>
<organism evidence="1 2">
    <name type="scientific">Caenispirillum salinarum AK4</name>
    <dbReference type="NCBI Taxonomy" id="1238182"/>
    <lineage>
        <taxon>Bacteria</taxon>
        <taxon>Pseudomonadati</taxon>
        <taxon>Pseudomonadota</taxon>
        <taxon>Alphaproteobacteria</taxon>
        <taxon>Rhodospirillales</taxon>
        <taxon>Novispirillaceae</taxon>
        <taxon>Caenispirillum</taxon>
    </lineage>
</organism>
<comment type="caution">
    <text evidence="1">The sequence shown here is derived from an EMBL/GenBank/DDBJ whole genome shotgun (WGS) entry which is preliminary data.</text>
</comment>
<name>K9GX08_9PROT</name>
<dbReference type="AlphaFoldDB" id="K9GX08"/>
<evidence type="ECO:0000313" key="1">
    <source>
        <dbReference type="EMBL" id="EKV29767.1"/>
    </source>
</evidence>
<evidence type="ECO:0000313" key="2">
    <source>
        <dbReference type="Proteomes" id="UP000009881"/>
    </source>
</evidence>
<protein>
    <submittedName>
        <fullName evidence="1">Uncharacterized protein</fullName>
    </submittedName>
</protein>
<proteinExistence type="predicted"/>
<dbReference type="EMBL" id="ANHY01000011">
    <property type="protein sequence ID" value="EKV29767.1"/>
    <property type="molecule type" value="Genomic_DNA"/>
</dbReference>
<dbReference type="STRING" id="1238182.C882_0197"/>
<gene>
    <name evidence="1" type="ORF">C882_0197</name>
</gene>
<dbReference type="Proteomes" id="UP000009881">
    <property type="component" value="Unassembled WGS sequence"/>
</dbReference>
<reference evidence="1 2" key="1">
    <citation type="journal article" date="2013" name="Genome Announc.">
        <title>Draft Genome Sequence of an Alphaproteobacterium, Caenispirillum salinarum AK4(T), Isolated from a Solar Saltern.</title>
        <authorList>
            <person name="Khatri I."/>
            <person name="Singh A."/>
            <person name="Korpole S."/>
            <person name="Pinnaka A.K."/>
            <person name="Subramanian S."/>
        </authorList>
    </citation>
    <scope>NUCLEOTIDE SEQUENCE [LARGE SCALE GENOMIC DNA]</scope>
    <source>
        <strain evidence="1 2">AK4</strain>
    </source>
</reference>
<dbReference type="eggNOG" id="COG3683">
    <property type="taxonomic scope" value="Bacteria"/>
</dbReference>
<accession>K9GX08</accession>
<sequence>MAVDMTEDGTVTALKVTWRLDELYTQTVIAGMDQNADGTYDPSELHPLVEEAVQNLEEWSYFTDVRSGTTRVTAGTPETYRAYMDADRLVYEFTLSLPDGTPPAGEDLRVRLFDPSYYISIALEKARPVTLDQAPDACAYRIEPAPGFKESLLLSESAFMQEAEPNTEGMGGTFAETVVITCG</sequence>
<keyword evidence="2" id="KW-1185">Reference proteome</keyword>